<keyword evidence="3" id="KW-1185">Reference proteome</keyword>
<accession>A0AAV4LV93</accession>
<evidence type="ECO:0000313" key="3">
    <source>
        <dbReference type="Proteomes" id="UP001497744"/>
    </source>
</evidence>
<organism evidence="2 3">
    <name type="scientific">Babesia caballi</name>
    <dbReference type="NCBI Taxonomy" id="5871"/>
    <lineage>
        <taxon>Eukaryota</taxon>
        <taxon>Sar</taxon>
        <taxon>Alveolata</taxon>
        <taxon>Apicomplexa</taxon>
        <taxon>Aconoidasida</taxon>
        <taxon>Piroplasmida</taxon>
        <taxon>Babesiidae</taxon>
        <taxon>Babesia</taxon>
    </lineage>
</organism>
<keyword evidence="1" id="KW-0732">Signal</keyword>
<sequence length="300" mass="32097">MFGATHVALLTVLFALEEYVRLLNHGAEHDFTRLDGLAAVGVGGEGAEEGAGHDLGDGLHRHVVLGGAARNGAQRFNDDENAVLLDGLEHGGDLGHHLHQLFVGIALQNSVLHRDVALGADEAAHVRVERKFEERYRRLGGFDGASLTHVLEGADRSVEVIGAALQVEQIGGVDDVGRLQLGQDVRDDGRDQGEALEGAADALGQNPHFSTKHGEWRLDAEHFLFGALHGVREVAEHVFDVQLEGLQEVAQLLDEHELFPDARLGEGGHACQHSFGGVGGVHEVDLLEVLLGTLGEHVIP</sequence>
<dbReference type="GO" id="GO:0008483">
    <property type="term" value="F:transaminase activity"/>
    <property type="evidence" value="ECO:0007669"/>
    <property type="project" value="UniProtKB-KW"/>
</dbReference>
<dbReference type="GeneID" id="94195574"/>
<dbReference type="RefSeq" id="XP_067716162.1">
    <property type="nucleotide sequence ID" value="XM_067860061.1"/>
</dbReference>
<gene>
    <name evidence="2" type="ORF">BcabD6B2_35280</name>
</gene>
<dbReference type="EMBL" id="BPLF01000003">
    <property type="protein sequence ID" value="GIX64093.1"/>
    <property type="molecule type" value="Genomic_DNA"/>
</dbReference>
<keyword evidence="2" id="KW-0032">Aminotransferase</keyword>
<dbReference type="AlphaFoldDB" id="A0AAV4LV93"/>
<evidence type="ECO:0000313" key="2">
    <source>
        <dbReference type="EMBL" id="GIX64093.1"/>
    </source>
</evidence>
<feature type="signal peptide" evidence="1">
    <location>
        <begin position="1"/>
        <end position="22"/>
    </location>
</feature>
<dbReference type="Proteomes" id="UP001497744">
    <property type="component" value="Unassembled WGS sequence"/>
</dbReference>
<comment type="caution">
    <text evidence="2">The sequence shown here is derived from an EMBL/GenBank/DDBJ whole genome shotgun (WGS) entry which is preliminary data.</text>
</comment>
<feature type="chain" id="PRO_5043977450" evidence="1">
    <location>
        <begin position="23"/>
        <end position="300"/>
    </location>
</feature>
<keyword evidence="2" id="KW-0808">Transferase</keyword>
<protein>
    <submittedName>
        <fullName evidence="2">Aminotransferase class V-fold PLP-dependent enzyme</fullName>
    </submittedName>
</protein>
<reference evidence="2 3" key="1">
    <citation type="submission" date="2021-06" db="EMBL/GenBank/DDBJ databases">
        <title>Genome sequence of Babesia caballi.</title>
        <authorList>
            <person name="Yamagishi J."/>
            <person name="Kidaka T."/>
            <person name="Ochi A."/>
        </authorList>
    </citation>
    <scope>NUCLEOTIDE SEQUENCE [LARGE SCALE GENOMIC DNA]</scope>
    <source>
        <strain evidence="2">USDA-D6B2</strain>
    </source>
</reference>
<evidence type="ECO:0000256" key="1">
    <source>
        <dbReference type="SAM" id="SignalP"/>
    </source>
</evidence>
<proteinExistence type="predicted"/>
<name>A0AAV4LV93_BABCB</name>